<keyword evidence="1" id="KW-0812">Transmembrane</keyword>
<reference evidence="2" key="1">
    <citation type="submission" date="2022-10" db="EMBL/GenBank/DDBJ databases">
        <title>Characterization and whole genome sequencing of a new Roseateles species, isolated from fresh water.</title>
        <authorList>
            <person name="Guliayeva D.Y."/>
            <person name="Akhremchuk A.E."/>
            <person name="Sikolenko M.A."/>
            <person name="Valentovich L.N."/>
            <person name="Sidarenka A.V."/>
        </authorList>
    </citation>
    <scope>NUCLEOTIDE SEQUENCE</scope>
    <source>
        <strain evidence="2">BIM B-1768</strain>
    </source>
</reference>
<evidence type="ECO:0000313" key="2">
    <source>
        <dbReference type="EMBL" id="UXH77293.1"/>
    </source>
</evidence>
<evidence type="ECO:0008006" key="4">
    <source>
        <dbReference type="Google" id="ProtNLM"/>
    </source>
</evidence>
<dbReference type="RefSeq" id="WP_261757035.1">
    <property type="nucleotide sequence ID" value="NZ_CP104562.2"/>
</dbReference>
<dbReference type="EMBL" id="CP104562">
    <property type="protein sequence ID" value="UXH77293.1"/>
    <property type="molecule type" value="Genomic_DNA"/>
</dbReference>
<sequence>MQISQAVQPVIQRMDSLEAVISAKIDALVTVKSQAELERERRHQRMRWVIGTSIGAVGATLGVLKLLGMF</sequence>
<feature type="transmembrane region" description="Helical" evidence="1">
    <location>
        <begin position="48"/>
        <end position="67"/>
    </location>
</feature>
<proteinExistence type="predicted"/>
<evidence type="ECO:0000313" key="3">
    <source>
        <dbReference type="Proteomes" id="UP001064933"/>
    </source>
</evidence>
<keyword evidence="1" id="KW-0472">Membrane</keyword>
<keyword evidence="3" id="KW-1185">Reference proteome</keyword>
<protein>
    <recommendedName>
        <fullName evidence="4">Hemolysin XhlA</fullName>
    </recommendedName>
</protein>
<gene>
    <name evidence="2" type="ORF">N4261_20115</name>
</gene>
<dbReference type="Proteomes" id="UP001064933">
    <property type="component" value="Chromosome"/>
</dbReference>
<name>A0ABY6AYD8_9BURK</name>
<organism evidence="2 3">
    <name type="scientific">Roseateles amylovorans</name>
    <dbReference type="NCBI Taxonomy" id="2978473"/>
    <lineage>
        <taxon>Bacteria</taxon>
        <taxon>Pseudomonadati</taxon>
        <taxon>Pseudomonadota</taxon>
        <taxon>Betaproteobacteria</taxon>
        <taxon>Burkholderiales</taxon>
        <taxon>Sphaerotilaceae</taxon>
        <taxon>Roseateles</taxon>
    </lineage>
</organism>
<evidence type="ECO:0000256" key="1">
    <source>
        <dbReference type="SAM" id="Phobius"/>
    </source>
</evidence>
<accession>A0ABY6AYD8</accession>
<keyword evidence="1" id="KW-1133">Transmembrane helix</keyword>